<accession>A0A972K0J2</accession>
<keyword evidence="1" id="KW-0732">Signal</keyword>
<gene>
    <name evidence="2" type="ORF">GC093_20975</name>
</gene>
<dbReference type="RefSeq" id="WP_171653910.1">
    <property type="nucleotide sequence ID" value="NZ_WHOD01000077.1"/>
</dbReference>
<feature type="chain" id="PRO_5038908708" description="Lipoprotein" evidence="1">
    <location>
        <begin position="26"/>
        <end position="159"/>
    </location>
</feature>
<keyword evidence="3" id="KW-1185">Reference proteome</keyword>
<feature type="signal peptide" evidence="1">
    <location>
        <begin position="1"/>
        <end position="25"/>
    </location>
</feature>
<dbReference type="AlphaFoldDB" id="A0A972K0J2"/>
<dbReference type="Proteomes" id="UP000641588">
    <property type="component" value="Unassembled WGS sequence"/>
</dbReference>
<evidence type="ECO:0000313" key="3">
    <source>
        <dbReference type="Proteomes" id="UP000641588"/>
    </source>
</evidence>
<proteinExistence type="predicted"/>
<name>A0A972K0J2_9BACL</name>
<sequence length="159" mass="18331">MNFNKKLMILVKICLFMFTFLLISACSQTEKYETIDVFAIETLDDNQNDKGFFERTGYKIVNAITTIEEGKTHMKSDIKSIEDFYDMEGNYLQTKIIHSYSNKSKLLLTEEGNTLKETIQEPSTILIIPDTAKNIKLNNMSQKEKAQVKEHLLAFMGKL</sequence>
<organism evidence="2 3">
    <name type="scientific">Paenibacillus foliorum</name>
    <dbReference type="NCBI Taxonomy" id="2654974"/>
    <lineage>
        <taxon>Bacteria</taxon>
        <taxon>Bacillati</taxon>
        <taxon>Bacillota</taxon>
        <taxon>Bacilli</taxon>
        <taxon>Bacillales</taxon>
        <taxon>Paenibacillaceae</taxon>
        <taxon>Paenibacillus</taxon>
    </lineage>
</organism>
<comment type="caution">
    <text evidence="2">The sequence shown here is derived from an EMBL/GenBank/DDBJ whole genome shotgun (WGS) entry which is preliminary data.</text>
</comment>
<dbReference type="EMBL" id="WHOD01000077">
    <property type="protein sequence ID" value="NOU95679.1"/>
    <property type="molecule type" value="Genomic_DNA"/>
</dbReference>
<evidence type="ECO:0008006" key="4">
    <source>
        <dbReference type="Google" id="ProtNLM"/>
    </source>
</evidence>
<evidence type="ECO:0000313" key="2">
    <source>
        <dbReference type="EMBL" id="NOU95679.1"/>
    </source>
</evidence>
<reference evidence="2" key="1">
    <citation type="submission" date="2019-10" db="EMBL/GenBank/DDBJ databases">
        <title>Description of Paenibacillus glebae sp. nov.</title>
        <authorList>
            <person name="Carlier A."/>
            <person name="Qi S."/>
        </authorList>
    </citation>
    <scope>NUCLEOTIDE SEQUENCE</scope>
    <source>
        <strain evidence="2">LMG 31456</strain>
    </source>
</reference>
<dbReference type="PROSITE" id="PS51257">
    <property type="entry name" value="PROKAR_LIPOPROTEIN"/>
    <property type="match status" value="1"/>
</dbReference>
<protein>
    <recommendedName>
        <fullName evidence="4">Lipoprotein</fullName>
    </recommendedName>
</protein>
<evidence type="ECO:0000256" key="1">
    <source>
        <dbReference type="SAM" id="SignalP"/>
    </source>
</evidence>